<dbReference type="EMBL" id="FXAM01000001">
    <property type="protein sequence ID" value="SMF94993.1"/>
    <property type="molecule type" value="Genomic_DNA"/>
</dbReference>
<dbReference type="AlphaFoldDB" id="A0A1Y6D299"/>
<dbReference type="Gene3D" id="3.90.1580.10">
    <property type="entry name" value="paralog of FGE (formylglycine-generating enzyme)"/>
    <property type="match status" value="1"/>
</dbReference>
<accession>A0A1Y6D299</accession>
<evidence type="ECO:0000313" key="7">
    <source>
        <dbReference type="Proteomes" id="UP000192923"/>
    </source>
</evidence>
<dbReference type="RefSeq" id="WP_085212843.1">
    <property type="nucleotide sequence ID" value="NZ_FXAM01000001.1"/>
</dbReference>
<keyword evidence="2" id="KW-0408">Iron</keyword>
<dbReference type="OrthoDB" id="9768004at2"/>
<protein>
    <submittedName>
        <fullName evidence="6">Ergothioneine biosynthesis protein EgtB</fullName>
    </submittedName>
</protein>
<dbReference type="Pfam" id="PF12867">
    <property type="entry name" value="DinB_2"/>
    <property type="match status" value="1"/>
</dbReference>
<organism evidence="6 7">
    <name type="scientific">Methylomagnum ishizawai</name>
    <dbReference type="NCBI Taxonomy" id="1760988"/>
    <lineage>
        <taxon>Bacteria</taxon>
        <taxon>Pseudomonadati</taxon>
        <taxon>Pseudomonadota</taxon>
        <taxon>Gammaproteobacteria</taxon>
        <taxon>Methylococcales</taxon>
        <taxon>Methylococcaceae</taxon>
        <taxon>Methylomagnum</taxon>
    </lineage>
</organism>
<dbReference type="InterPro" id="IPR005532">
    <property type="entry name" value="SUMF_dom"/>
</dbReference>
<evidence type="ECO:0000259" key="5">
    <source>
        <dbReference type="Pfam" id="PF12867"/>
    </source>
</evidence>
<comment type="pathway">
    <text evidence="3">Amino-acid biosynthesis; ergothioneine biosynthesis.</text>
</comment>
<evidence type="ECO:0000259" key="4">
    <source>
        <dbReference type="Pfam" id="PF03781"/>
    </source>
</evidence>
<name>A0A1Y6D299_9GAMM</name>
<evidence type="ECO:0000313" key="6">
    <source>
        <dbReference type="EMBL" id="SMF94993.1"/>
    </source>
</evidence>
<sequence length="430" mass="48650">MSQAEQRLPESTATLAALAGHYRTVRLDTETLCRPLALEDYGVQGMADVSPPKWHLAHTAWFFERFVLRPYAHAYRVFHARYDELFNSYYQTVGACWPRERRGVLSRPTVGEVMDYRAQVDAAMAALLDAVPGSAREEVAARTLLGIHHEQQHQELLLADIQYNFALNPLRPAYREAPARSGDKAPAWRWQDYAGGLRDIGHAGAGFAYDNEMPRHAVYLRGYRLASRLVTGGEYLEFMRDDGYRRHGLWLADGWAKVRREGWTAPLYWEWREGAWWRMGLGGLEPLDLEEPVCHISFYEADAYARWRGCRLPTEAEWEAAAAGLEIAGQFREAGCYRPAVAVAAPVEGPAQMFGAAWEWTQSVYAPYPGFRPLAGSLGEYNGQFMCNQMVLRGGSCATPRAHIRASYRNFFYPGDRWPFTGIRLAGDAP</sequence>
<feature type="domain" description="Sulfatase-modifying factor enzyme-like" evidence="4">
    <location>
        <begin position="349"/>
        <end position="426"/>
    </location>
</feature>
<dbReference type="InterPro" id="IPR024775">
    <property type="entry name" value="DinB-like"/>
</dbReference>
<dbReference type="PANTHER" id="PTHR23150:SF36">
    <property type="entry name" value="HERCYNINE OXYGENASE"/>
    <property type="match status" value="1"/>
</dbReference>
<dbReference type="NCBIfam" id="TIGR03440">
    <property type="entry name" value="egtB_TIGR03440"/>
    <property type="match status" value="1"/>
</dbReference>
<dbReference type="SUPFAM" id="SSF56436">
    <property type="entry name" value="C-type lectin-like"/>
    <property type="match status" value="1"/>
</dbReference>
<dbReference type="Proteomes" id="UP000192923">
    <property type="component" value="Unassembled WGS sequence"/>
</dbReference>
<keyword evidence="1" id="KW-0560">Oxidoreductase</keyword>
<evidence type="ECO:0000256" key="2">
    <source>
        <dbReference type="ARBA" id="ARBA00023004"/>
    </source>
</evidence>
<keyword evidence="7" id="KW-1185">Reference proteome</keyword>
<dbReference type="GO" id="GO:0052699">
    <property type="term" value="P:ergothioneine biosynthetic process"/>
    <property type="evidence" value="ECO:0007669"/>
    <property type="project" value="InterPro"/>
</dbReference>
<dbReference type="Pfam" id="PF03781">
    <property type="entry name" value="FGE-sulfatase"/>
    <property type="match status" value="2"/>
</dbReference>
<dbReference type="InterPro" id="IPR017806">
    <property type="entry name" value="EgtB"/>
</dbReference>
<gene>
    <name evidence="6" type="ORF">SAMN02949497_2332</name>
</gene>
<dbReference type="InterPro" id="IPR051043">
    <property type="entry name" value="Sulfatase_Mod_Factor_Kinase"/>
</dbReference>
<evidence type="ECO:0000256" key="1">
    <source>
        <dbReference type="ARBA" id="ARBA00023002"/>
    </source>
</evidence>
<dbReference type="STRING" id="1760988.SAMN02949497_2332"/>
<evidence type="ECO:0000256" key="3">
    <source>
        <dbReference type="ARBA" id="ARBA00037882"/>
    </source>
</evidence>
<proteinExistence type="predicted"/>
<reference evidence="6 7" key="1">
    <citation type="submission" date="2016-12" db="EMBL/GenBank/DDBJ databases">
        <authorList>
            <person name="Song W.-J."/>
            <person name="Kurnit D.M."/>
        </authorList>
    </citation>
    <scope>NUCLEOTIDE SEQUENCE [LARGE SCALE GENOMIC DNA]</scope>
    <source>
        <strain evidence="6 7">175</strain>
    </source>
</reference>
<feature type="domain" description="DinB-like" evidence="5">
    <location>
        <begin position="22"/>
        <end position="156"/>
    </location>
</feature>
<dbReference type="InterPro" id="IPR042095">
    <property type="entry name" value="SUMF_sf"/>
</dbReference>
<dbReference type="InterPro" id="IPR016187">
    <property type="entry name" value="CTDL_fold"/>
</dbReference>
<dbReference type="PANTHER" id="PTHR23150">
    <property type="entry name" value="SULFATASE MODIFYING FACTOR 1, 2"/>
    <property type="match status" value="1"/>
</dbReference>
<feature type="domain" description="Sulfatase-modifying factor enzyme-like" evidence="4">
    <location>
        <begin position="194"/>
        <end position="324"/>
    </location>
</feature>